<comment type="caution">
    <text evidence="2">The sequence shown here is derived from an EMBL/GenBank/DDBJ whole genome shotgun (WGS) entry which is preliminary data.</text>
</comment>
<feature type="chain" id="PRO_5021270256" evidence="1">
    <location>
        <begin position="28"/>
        <end position="67"/>
    </location>
</feature>
<protein>
    <submittedName>
        <fullName evidence="2">Uncharacterized protein</fullName>
    </submittedName>
</protein>
<organism evidence="2 3">
    <name type="scientific">Fasciola gigantica</name>
    <name type="common">Giant liver fluke</name>
    <dbReference type="NCBI Taxonomy" id="46835"/>
    <lineage>
        <taxon>Eukaryota</taxon>
        <taxon>Metazoa</taxon>
        <taxon>Spiralia</taxon>
        <taxon>Lophotrochozoa</taxon>
        <taxon>Platyhelminthes</taxon>
        <taxon>Trematoda</taxon>
        <taxon>Digenea</taxon>
        <taxon>Plagiorchiida</taxon>
        <taxon>Echinostomata</taxon>
        <taxon>Echinostomatoidea</taxon>
        <taxon>Fasciolidae</taxon>
        <taxon>Fasciola</taxon>
    </lineage>
</organism>
<evidence type="ECO:0000256" key="1">
    <source>
        <dbReference type="SAM" id="SignalP"/>
    </source>
</evidence>
<evidence type="ECO:0000313" key="2">
    <source>
        <dbReference type="EMBL" id="TPP65966.1"/>
    </source>
</evidence>
<reference evidence="2 3" key="1">
    <citation type="submission" date="2019-04" db="EMBL/GenBank/DDBJ databases">
        <title>Annotation for the trematode Fasciola gigantica.</title>
        <authorList>
            <person name="Choi Y.-J."/>
        </authorList>
    </citation>
    <scope>NUCLEOTIDE SEQUENCE [LARGE SCALE GENOMIC DNA]</scope>
    <source>
        <strain evidence="2">Uganda_cow_1</strain>
    </source>
</reference>
<sequence>MTSRIMYALGFGFLVLAMTLSPNFTSADKLAELLAEVTNSSDAKIITLDSEPGEFHRLYGRECSTAK</sequence>
<evidence type="ECO:0000313" key="3">
    <source>
        <dbReference type="Proteomes" id="UP000316759"/>
    </source>
</evidence>
<dbReference type="EMBL" id="SUNJ01002453">
    <property type="protein sequence ID" value="TPP65966.1"/>
    <property type="molecule type" value="Genomic_DNA"/>
</dbReference>
<keyword evidence="1" id="KW-0732">Signal</keyword>
<dbReference type="Proteomes" id="UP000316759">
    <property type="component" value="Unassembled WGS sequence"/>
</dbReference>
<gene>
    <name evidence="2" type="ORF">FGIG_09396</name>
</gene>
<accession>A0A504YZS1</accession>
<name>A0A504YZS1_FASGI</name>
<feature type="signal peptide" evidence="1">
    <location>
        <begin position="1"/>
        <end position="27"/>
    </location>
</feature>
<dbReference type="AlphaFoldDB" id="A0A504YZS1"/>
<keyword evidence="3" id="KW-1185">Reference proteome</keyword>
<proteinExistence type="predicted"/>